<dbReference type="EMBL" id="SNSC02000013">
    <property type="protein sequence ID" value="TID18734.1"/>
    <property type="molecule type" value="Genomic_DNA"/>
</dbReference>
<keyword evidence="2" id="KW-1185">Reference proteome</keyword>
<proteinExistence type="predicted"/>
<evidence type="ECO:0000313" key="1">
    <source>
        <dbReference type="EMBL" id="TID18734.1"/>
    </source>
</evidence>
<gene>
    <name evidence="1" type="ORF">E6O75_ATG05855</name>
</gene>
<organism evidence="1 2">
    <name type="scientific">Venturia nashicola</name>
    <dbReference type="NCBI Taxonomy" id="86259"/>
    <lineage>
        <taxon>Eukaryota</taxon>
        <taxon>Fungi</taxon>
        <taxon>Dikarya</taxon>
        <taxon>Ascomycota</taxon>
        <taxon>Pezizomycotina</taxon>
        <taxon>Dothideomycetes</taxon>
        <taxon>Pleosporomycetidae</taxon>
        <taxon>Venturiales</taxon>
        <taxon>Venturiaceae</taxon>
        <taxon>Venturia</taxon>
    </lineage>
</organism>
<accession>A0A4Z1NUT3</accession>
<reference evidence="1 2" key="1">
    <citation type="submission" date="2019-04" db="EMBL/GenBank/DDBJ databases">
        <title>High contiguity whole genome sequence and gene annotation resource for two Venturia nashicola isolates.</title>
        <authorList>
            <person name="Prokchorchik M."/>
            <person name="Won K."/>
            <person name="Lee Y."/>
            <person name="Choi E.D."/>
            <person name="Segonzac C."/>
            <person name="Sohn K.H."/>
        </authorList>
    </citation>
    <scope>NUCLEOTIDE SEQUENCE [LARGE SCALE GENOMIC DNA]</scope>
    <source>
        <strain evidence="1 2">PRI2</strain>
    </source>
</reference>
<dbReference type="Proteomes" id="UP000298493">
    <property type="component" value="Unassembled WGS sequence"/>
</dbReference>
<evidence type="ECO:0000313" key="2">
    <source>
        <dbReference type="Proteomes" id="UP000298493"/>
    </source>
</evidence>
<comment type="caution">
    <text evidence="1">The sequence shown here is derived from an EMBL/GenBank/DDBJ whole genome shotgun (WGS) entry which is preliminary data.</text>
</comment>
<protein>
    <submittedName>
        <fullName evidence="1">Uncharacterized protein</fullName>
    </submittedName>
</protein>
<sequence length="74" mass="8240">MPVVQGSRGHSDEDPNIYISQEFFINPTATARDMSNAFHVTHGRNPGPSLSSSETHVSHVNQNILTRYQTCQNN</sequence>
<dbReference type="AlphaFoldDB" id="A0A4Z1NUT3"/>
<name>A0A4Z1NUT3_9PEZI</name>